<evidence type="ECO:0008006" key="3">
    <source>
        <dbReference type="Google" id="ProtNLM"/>
    </source>
</evidence>
<reference evidence="1 2" key="1">
    <citation type="submission" date="2019-08" db="EMBL/GenBank/DDBJ databases">
        <authorList>
            <person name="Herpell B J."/>
        </authorList>
    </citation>
    <scope>NUCLEOTIDE SEQUENCE [LARGE SCALE GENOMIC DNA]</scope>
    <source>
        <strain evidence="2">Msb3</strain>
    </source>
</reference>
<dbReference type="GO" id="GO:0005829">
    <property type="term" value="C:cytosol"/>
    <property type="evidence" value="ECO:0007669"/>
    <property type="project" value="TreeGrafter"/>
</dbReference>
<proteinExistence type="predicted"/>
<dbReference type="EMBL" id="LR699553">
    <property type="protein sequence ID" value="VVD29697.1"/>
    <property type="molecule type" value="Genomic_DNA"/>
</dbReference>
<dbReference type="AlphaFoldDB" id="A0A5Q4Z7M1"/>
<keyword evidence="2" id="KW-1185">Reference proteome</keyword>
<accession>A0A5Q4Z7M1</accession>
<dbReference type="KEGG" id="pdio:PDMSB3_3241"/>
<protein>
    <recommendedName>
        <fullName evidence="3">CreA protein</fullName>
    </recommendedName>
</protein>
<evidence type="ECO:0000313" key="2">
    <source>
        <dbReference type="Proteomes" id="UP000325811"/>
    </source>
</evidence>
<dbReference type="Proteomes" id="UP000325811">
    <property type="component" value="Chromosome I"/>
</dbReference>
<name>A0A5Q4Z7M1_9BURK</name>
<dbReference type="PANTHER" id="PTHR37952:SF2">
    <property type="entry name" value="PROTEIN CREA"/>
    <property type="match status" value="1"/>
</dbReference>
<dbReference type="Pfam" id="PF05981">
    <property type="entry name" value="CreA"/>
    <property type="match status" value="1"/>
</dbReference>
<organism evidence="1 2">
    <name type="scientific">Paraburkholderia dioscoreae</name>
    <dbReference type="NCBI Taxonomy" id="2604047"/>
    <lineage>
        <taxon>Bacteria</taxon>
        <taxon>Pseudomonadati</taxon>
        <taxon>Pseudomonadota</taxon>
        <taxon>Betaproteobacteria</taxon>
        <taxon>Burkholderiales</taxon>
        <taxon>Burkholderiaceae</taxon>
        <taxon>Paraburkholderia</taxon>
    </lineage>
</organism>
<evidence type="ECO:0000313" key="1">
    <source>
        <dbReference type="EMBL" id="VVD29697.1"/>
    </source>
</evidence>
<sequence length="208" mass="22005">MLAPQSQTVTSGGALNRLIRIGPMIRSPLYDGGLRHASRAQLRRSISGDPMKSTLLRIALAAAAALLLPSAHSEEVGSVNTNFHITGSDRVVVEAYDDPSVQGVTCYVSRARTGGVKGTLGIAEDPTEASIACRQVGTIHFTGPIKQQADVFSVSMSFIFKSLHVVRVVDAKRNSLVYLTYSDRVVSGSAKNSVSAVPMPAGTTIPLK</sequence>
<dbReference type="PANTHER" id="PTHR37952">
    <property type="match status" value="1"/>
</dbReference>
<dbReference type="InterPro" id="IPR010292">
    <property type="entry name" value="Uncharacterised_CreA"/>
</dbReference>
<gene>
    <name evidence="1" type="ORF">PDMSB3_3241</name>
</gene>